<organism evidence="1 2">
    <name type="scientific">Bergeyella porcorum</name>
    <dbReference type="NCBI Taxonomy" id="1735111"/>
    <lineage>
        <taxon>Bacteria</taxon>
        <taxon>Pseudomonadati</taxon>
        <taxon>Bacteroidota</taxon>
        <taxon>Flavobacteriia</taxon>
        <taxon>Flavobacteriales</taxon>
        <taxon>Weeksellaceae</taxon>
        <taxon>Bergeyella</taxon>
    </lineage>
</organism>
<dbReference type="Proteomes" id="UP001432059">
    <property type="component" value="Chromosome"/>
</dbReference>
<proteinExistence type="predicted"/>
<dbReference type="KEGG" id="bpor:BPO_0746"/>
<name>A0AAU0EYP3_9FLAO</name>
<sequence>MSSGFMATTTTQSPALSNKFKNKTTEVFYASELLSQISTFPKFQNSDLNQEVSLLKNNISEYVYAVQNHNLIRQEEYLYRIEKSYKKIQSIRKTLSPKDDEIINRHLVRIKSNLYQLQSIKRDSLK</sequence>
<gene>
    <name evidence="1" type="ORF">BPO_0746</name>
</gene>
<protein>
    <recommendedName>
        <fullName evidence="3">Biogenesis of lysosome-related organelles complex 1 subunit 7</fullName>
    </recommendedName>
</protein>
<evidence type="ECO:0000313" key="2">
    <source>
        <dbReference type="Proteomes" id="UP001432059"/>
    </source>
</evidence>
<dbReference type="AlphaFoldDB" id="A0AAU0EYP3"/>
<keyword evidence="2" id="KW-1185">Reference proteome</keyword>
<evidence type="ECO:0000313" key="1">
    <source>
        <dbReference type="EMBL" id="WOC51393.1"/>
    </source>
</evidence>
<accession>A0AAU0EYP3</accession>
<evidence type="ECO:0008006" key="3">
    <source>
        <dbReference type="Google" id="ProtNLM"/>
    </source>
</evidence>
<reference evidence="1" key="1">
    <citation type="submission" date="2023-10" db="EMBL/GenBank/DDBJ databases">
        <title>Characterization and whole genome sequencing of a novel strain of Bergeyella porcorum QD2021 isolated from pig.</title>
        <authorList>
            <person name="Liu G."/>
            <person name="Chen C."/>
            <person name="Han X."/>
        </authorList>
    </citation>
    <scope>NUCLEOTIDE SEQUENCE</scope>
    <source>
        <strain evidence="1">QD2021</strain>
    </source>
</reference>
<dbReference type="EMBL" id="CP136426">
    <property type="protein sequence ID" value="WOC51393.1"/>
    <property type="molecule type" value="Genomic_DNA"/>
</dbReference>